<gene>
    <name evidence="3" type="ORF">L596_028437</name>
</gene>
<dbReference type="EMBL" id="AZBU02000011">
    <property type="protein sequence ID" value="TKR61314.1"/>
    <property type="molecule type" value="Genomic_DNA"/>
</dbReference>
<proteinExistence type="predicted"/>
<keyword evidence="1" id="KW-0175">Coiled coil</keyword>
<dbReference type="Proteomes" id="UP000298663">
    <property type="component" value="Unassembled WGS sequence"/>
</dbReference>
<feature type="region of interest" description="Disordered" evidence="2">
    <location>
        <begin position="126"/>
        <end position="155"/>
    </location>
</feature>
<sequence length="301" mass="34465">MGYGTKIAKLKTQNCQLKAQISIQKQLQSCVDHDAVIAQLQNDLLTAQSHISELQHNLLEFGALKKRNEMLERQLEKSQQHIKGLNKKSFRTTMTAETRKEFSRLKDVEILNSVKIKEMEWELKEAEKENDELKEQVKSGNKKEEERPSEDEVDSFRPAKSFFDSYFPSDSLSPDDEEEPQLQSTRIPGVSHRSSPASGVLRSSNRNCEERDLQENIARLSDFYKQLNLVSIDSKLKQWSPRSVSTGVCSLAESPESQSTPRYSKAKSAKKNGLFEKTHRLTMSIKKKSRTKKVFDAPKQD</sequence>
<evidence type="ECO:0000256" key="2">
    <source>
        <dbReference type="SAM" id="MobiDB-lite"/>
    </source>
</evidence>
<dbReference type="AlphaFoldDB" id="A0A4U5LYF1"/>
<organism evidence="3 4">
    <name type="scientific">Steinernema carpocapsae</name>
    <name type="common">Entomopathogenic nematode</name>
    <dbReference type="NCBI Taxonomy" id="34508"/>
    <lineage>
        <taxon>Eukaryota</taxon>
        <taxon>Metazoa</taxon>
        <taxon>Ecdysozoa</taxon>
        <taxon>Nematoda</taxon>
        <taxon>Chromadorea</taxon>
        <taxon>Rhabditida</taxon>
        <taxon>Tylenchina</taxon>
        <taxon>Panagrolaimomorpha</taxon>
        <taxon>Strongyloidoidea</taxon>
        <taxon>Steinernematidae</taxon>
        <taxon>Steinernema</taxon>
    </lineage>
</organism>
<comment type="caution">
    <text evidence="3">The sequence shown here is derived from an EMBL/GenBank/DDBJ whole genome shotgun (WGS) entry which is preliminary data.</text>
</comment>
<feature type="coiled-coil region" evidence="1">
    <location>
        <begin position="37"/>
        <end position="88"/>
    </location>
</feature>
<feature type="compositionally biased region" description="Basic and acidic residues" evidence="2">
    <location>
        <begin position="126"/>
        <end position="146"/>
    </location>
</feature>
<reference evidence="3 4" key="2">
    <citation type="journal article" date="2019" name="G3 (Bethesda)">
        <title>Hybrid Assembly of the Genome of the Entomopathogenic Nematode Steinernema carpocapsae Identifies the X-Chromosome.</title>
        <authorList>
            <person name="Serra L."/>
            <person name="Macchietto M."/>
            <person name="Macias-Munoz A."/>
            <person name="McGill C.J."/>
            <person name="Rodriguez I.M."/>
            <person name="Rodriguez B."/>
            <person name="Murad R."/>
            <person name="Mortazavi A."/>
        </authorList>
    </citation>
    <scope>NUCLEOTIDE SEQUENCE [LARGE SCALE GENOMIC DNA]</scope>
    <source>
        <strain evidence="3 4">ALL</strain>
    </source>
</reference>
<feature type="region of interest" description="Disordered" evidence="2">
    <location>
        <begin position="252"/>
        <end position="301"/>
    </location>
</feature>
<feature type="region of interest" description="Disordered" evidence="2">
    <location>
        <begin position="167"/>
        <end position="207"/>
    </location>
</feature>
<accession>A0A4U5LYF1</accession>
<evidence type="ECO:0000313" key="3">
    <source>
        <dbReference type="EMBL" id="TKR61314.1"/>
    </source>
</evidence>
<protein>
    <submittedName>
        <fullName evidence="3">Uncharacterized protein</fullName>
    </submittedName>
</protein>
<keyword evidence="4" id="KW-1185">Reference proteome</keyword>
<reference evidence="3 4" key="1">
    <citation type="journal article" date="2015" name="Genome Biol.">
        <title>Comparative genomics of Steinernema reveals deeply conserved gene regulatory networks.</title>
        <authorList>
            <person name="Dillman A.R."/>
            <person name="Macchietto M."/>
            <person name="Porter C.F."/>
            <person name="Rogers A."/>
            <person name="Williams B."/>
            <person name="Antoshechkin I."/>
            <person name="Lee M.M."/>
            <person name="Goodwin Z."/>
            <person name="Lu X."/>
            <person name="Lewis E.E."/>
            <person name="Goodrich-Blair H."/>
            <person name="Stock S.P."/>
            <person name="Adams B.J."/>
            <person name="Sternberg P.W."/>
            <person name="Mortazavi A."/>
        </authorList>
    </citation>
    <scope>NUCLEOTIDE SEQUENCE [LARGE SCALE GENOMIC DNA]</scope>
    <source>
        <strain evidence="3 4">ALL</strain>
    </source>
</reference>
<feature type="compositionally biased region" description="Polar residues" evidence="2">
    <location>
        <begin position="181"/>
        <end position="206"/>
    </location>
</feature>
<name>A0A4U5LYF1_STECR</name>
<evidence type="ECO:0000256" key="1">
    <source>
        <dbReference type="SAM" id="Coils"/>
    </source>
</evidence>
<evidence type="ECO:0000313" key="4">
    <source>
        <dbReference type="Proteomes" id="UP000298663"/>
    </source>
</evidence>